<dbReference type="InterPro" id="IPR008949">
    <property type="entry name" value="Isoprenoid_synthase_dom_sf"/>
</dbReference>
<reference evidence="7 8" key="1">
    <citation type="submission" date="2020-08" db="EMBL/GenBank/DDBJ databases">
        <title>Sequencing the genomes of 1000 actinobacteria strains.</title>
        <authorList>
            <person name="Klenk H.-P."/>
        </authorList>
    </citation>
    <scope>NUCLEOTIDE SEQUENCE [LARGE SCALE GENOMIC DNA]</scope>
    <source>
        <strain evidence="7 8">DSM 45362</strain>
    </source>
</reference>
<comment type="caution">
    <text evidence="7">The sequence shown here is derived from an EMBL/GenBank/DDBJ whole genome shotgun (WGS) entry which is preliminary data.</text>
</comment>
<dbReference type="Gene3D" id="1.10.600.10">
    <property type="entry name" value="Farnesyl Diphosphate Synthase"/>
    <property type="match status" value="1"/>
</dbReference>
<protein>
    <submittedName>
        <fullName evidence="7">Geranylgeranyl diphosphate synthase type I</fullName>
        <ecNumber evidence="7">2.5.1.1</ecNumber>
        <ecNumber evidence="7">2.5.1.10</ecNumber>
        <ecNumber evidence="7">2.5.1.29</ecNumber>
    </submittedName>
</protein>
<evidence type="ECO:0000313" key="7">
    <source>
        <dbReference type="EMBL" id="MBB5872632.1"/>
    </source>
</evidence>
<dbReference type="EC" id="2.5.1.1" evidence="7"/>
<dbReference type="Proteomes" id="UP000587527">
    <property type="component" value="Unassembled WGS sequence"/>
</dbReference>
<dbReference type="Pfam" id="PF00348">
    <property type="entry name" value="polyprenyl_synt"/>
    <property type="match status" value="1"/>
</dbReference>
<dbReference type="GO" id="GO:0004161">
    <property type="term" value="F:dimethylallyltranstransferase activity"/>
    <property type="evidence" value="ECO:0007669"/>
    <property type="project" value="UniProtKB-EC"/>
</dbReference>
<dbReference type="PROSITE" id="PS00444">
    <property type="entry name" value="POLYPRENYL_SYNTHASE_2"/>
    <property type="match status" value="1"/>
</dbReference>
<evidence type="ECO:0000256" key="2">
    <source>
        <dbReference type="ARBA" id="ARBA00006706"/>
    </source>
</evidence>
<dbReference type="GO" id="GO:0004311">
    <property type="term" value="F:geranylgeranyl diphosphate synthase activity"/>
    <property type="evidence" value="ECO:0007669"/>
    <property type="project" value="UniProtKB-EC"/>
</dbReference>
<evidence type="ECO:0000256" key="4">
    <source>
        <dbReference type="ARBA" id="ARBA00022723"/>
    </source>
</evidence>
<proteinExistence type="inferred from homology"/>
<dbReference type="AlphaFoldDB" id="A0A841C0P8"/>
<gene>
    <name evidence="7" type="ORF">F4553_006066</name>
</gene>
<sequence length="320" mass="34528">MSNSTLRASTGLRGQFDDALAAFLDARAADWPDTVPGPLPQLIRRFILAGGKRLRPSFCYWGWSATSRTPEPGLICAAASLELFHSFALIHDDIMDASDLRRGEPTMHRSLARLYAHESEAAAERMGGSLAILAGDLCAMWSEQMFHESGLPAGELAAALPWLVLMRNEIILGQFLDITAADGTTASCEEIIKYKTARYTVTRPLQIGAALAGADRRLITGLAGFGDPLGAAFQLRDDLLGVFGTPTDTGKPDLDDLRAGKPTMLIAIARRRARATQSTRIRDLYGSPGLDESGARTLRAAITDTGAVTAVETMIQRSRR</sequence>
<dbReference type="PANTHER" id="PTHR12001">
    <property type="entry name" value="GERANYLGERANYL PYROPHOSPHATE SYNTHASE"/>
    <property type="match status" value="1"/>
</dbReference>
<keyword evidence="3 6" id="KW-0808">Transferase</keyword>
<evidence type="ECO:0000256" key="3">
    <source>
        <dbReference type="ARBA" id="ARBA00022679"/>
    </source>
</evidence>
<dbReference type="PANTHER" id="PTHR12001:SF85">
    <property type="entry name" value="SHORT CHAIN ISOPRENYL DIPHOSPHATE SYNTHASE"/>
    <property type="match status" value="1"/>
</dbReference>
<accession>A0A841C0P8</accession>
<dbReference type="EMBL" id="JACHMN010000003">
    <property type="protein sequence ID" value="MBB5872632.1"/>
    <property type="molecule type" value="Genomic_DNA"/>
</dbReference>
<evidence type="ECO:0000256" key="5">
    <source>
        <dbReference type="ARBA" id="ARBA00022842"/>
    </source>
</evidence>
<dbReference type="InterPro" id="IPR033749">
    <property type="entry name" value="Polyprenyl_synt_CS"/>
</dbReference>
<evidence type="ECO:0000256" key="6">
    <source>
        <dbReference type="RuleBase" id="RU004466"/>
    </source>
</evidence>
<dbReference type="RefSeq" id="WP_184842572.1">
    <property type="nucleotide sequence ID" value="NZ_JACHMN010000003.1"/>
</dbReference>
<organism evidence="7 8">
    <name type="scientific">Allocatelliglobosispora scoriae</name>
    <dbReference type="NCBI Taxonomy" id="643052"/>
    <lineage>
        <taxon>Bacteria</taxon>
        <taxon>Bacillati</taxon>
        <taxon>Actinomycetota</taxon>
        <taxon>Actinomycetes</taxon>
        <taxon>Micromonosporales</taxon>
        <taxon>Micromonosporaceae</taxon>
        <taxon>Allocatelliglobosispora</taxon>
    </lineage>
</organism>
<name>A0A841C0P8_9ACTN</name>
<keyword evidence="4" id="KW-0479">Metal-binding</keyword>
<dbReference type="GO" id="GO:0004337">
    <property type="term" value="F:(2E,6E)-farnesyl diphosphate synthase activity"/>
    <property type="evidence" value="ECO:0007669"/>
    <property type="project" value="UniProtKB-EC"/>
</dbReference>
<comment type="similarity">
    <text evidence="2 6">Belongs to the FPP/GGPP synthase family.</text>
</comment>
<dbReference type="SFLD" id="SFLDS00005">
    <property type="entry name" value="Isoprenoid_Synthase_Type_I"/>
    <property type="match status" value="1"/>
</dbReference>
<evidence type="ECO:0000313" key="8">
    <source>
        <dbReference type="Proteomes" id="UP000587527"/>
    </source>
</evidence>
<dbReference type="EC" id="2.5.1.29" evidence="7"/>
<keyword evidence="5" id="KW-0460">Magnesium</keyword>
<keyword evidence="8" id="KW-1185">Reference proteome</keyword>
<dbReference type="PROSITE" id="PS00723">
    <property type="entry name" value="POLYPRENYL_SYNTHASE_1"/>
    <property type="match status" value="1"/>
</dbReference>
<comment type="cofactor">
    <cofactor evidence="1">
        <name>Mg(2+)</name>
        <dbReference type="ChEBI" id="CHEBI:18420"/>
    </cofactor>
</comment>
<dbReference type="CDD" id="cd00685">
    <property type="entry name" value="Trans_IPPS_HT"/>
    <property type="match status" value="1"/>
</dbReference>
<dbReference type="GO" id="GO:0046872">
    <property type="term" value="F:metal ion binding"/>
    <property type="evidence" value="ECO:0007669"/>
    <property type="project" value="UniProtKB-KW"/>
</dbReference>
<dbReference type="EC" id="2.5.1.10" evidence="7"/>
<dbReference type="SUPFAM" id="SSF48576">
    <property type="entry name" value="Terpenoid synthases"/>
    <property type="match status" value="1"/>
</dbReference>
<dbReference type="InterPro" id="IPR000092">
    <property type="entry name" value="Polyprenyl_synt"/>
</dbReference>
<evidence type="ECO:0000256" key="1">
    <source>
        <dbReference type="ARBA" id="ARBA00001946"/>
    </source>
</evidence>
<dbReference type="GO" id="GO:0008299">
    <property type="term" value="P:isoprenoid biosynthetic process"/>
    <property type="evidence" value="ECO:0007669"/>
    <property type="project" value="InterPro"/>
</dbReference>